<evidence type="ECO:0000313" key="10">
    <source>
        <dbReference type="Proteomes" id="UP001164965"/>
    </source>
</evidence>
<organism evidence="9 10">
    <name type="scientific">Rhodococcus antarcticus</name>
    <dbReference type="NCBI Taxonomy" id="2987751"/>
    <lineage>
        <taxon>Bacteria</taxon>
        <taxon>Bacillati</taxon>
        <taxon>Actinomycetota</taxon>
        <taxon>Actinomycetes</taxon>
        <taxon>Mycobacteriales</taxon>
        <taxon>Nocardiaceae</taxon>
        <taxon>Rhodococcus</taxon>
    </lineage>
</organism>
<reference evidence="9" key="1">
    <citation type="submission" date="2022-10" db="EMBL/GenBank/DDBJ databases">
        <title>Rhodococcus sp.75.</title>
        <authorList>
            <person name="Sun M."/>
        </authorList>
    </citation>
    <scope>NUCLEOTIDE SEQUENCE</scope>
    <source>
        <strain evidence="9">75</strain>
    </source>
</reference>
<feature type="transmembrane region" description="Helical" evidence="8">
    <location>
        <begin position="123"/>
        <end position="145"/>
    </location>
</feature>
<dbReference type="Gene3D" id="1.20.1630.10">
    <property type="entry name" value="Formate dehydrogenase/DMSO reductase domain"/>
    <property type="match status" value="1"/>
</dbReference>
<feature type="transmembrane region" description="Helical" evidence="8">
    <location>
        <begin position="166"/>
        <end position="187"/>
    </location>
</feature>
<name>A0ABY6P4E6_9NOCA</name>
<protein>
    <submittedName>
        <fullName evidence="9">Polysulfide reductase NrfD</fullName>
    </submittedName>
</protein>
<dbReference type="InterPro" id="IPR005614">
    <property type="entry name" value="NrfD-like"/>
</dbReference>
<proteinExistence type="inferred from homology"/>
<feature type="transmembrane region" description="Helical" evidence="8">
    <location>
        <begin position="199"/>
        <end position="221"/>
    </location>
</feature>
<dbReference type="PANTHER" id="PTHR34856:SF2">
    <property type="entry name" value="PROTEIN NRFD"/>
    <property type="match status" value="1"/>
</dbReference>
<dbReference type="InterPro" id="IPR052049">
    <property type="entry name" value="Electron_transfer_protein"/>
</dbReference>
<keyword evidence="10" id="KW-1185">Reference proteome</keyword>
<keyword evidence="4 8" id="KW-0812">Transmembrane</keyword>
<feature type="region of interest" description="Disordered" evidence="7">
    <location>
        <begin position="1"/>
        <end position="24"/>
    </location>
</feature>
<keyword evidence="6 8" id="KW-0472">Membrane</keyword>
<evidence type="ECO:0000256" key="6">
    <source>
        <dbReference type="ARBA" id="ARBA00023136"/>
    </source>
</evidence>
<dbReference type="RefSeq" id="WP_265384626.1">
    <property type="nucleotide sequence ID" value="NZ_CP110615.1"/>
</dbReference>
<evidence type="ECO:0000256" key="1">
    <source>
        <dbReference type="ARBA" id="ARBA00004651"/>
    </source>
</evidence>
<feature type="region of interest" description="Disordered" evidence="7">
    <location>
        <begin position="321"/>
        <end position="348"/>
    </location>
</feature>
<sequence>MHDVPARDAPRRRGGGRRKGGRGEQLMVPEAEFTSYYGRPIVKASPWEVDIPVYLFLGGLAGGSSLLAAGADLQGNAALRIPMRWTAIGAIAVSFAALVHDLGKPSRFHHMLRVAKVTSPMSVGTWILTVYGPAAGIAAAVQALPVAPTALRRSWIGRSGPLAGRIAGFVAAATAPAVAAYTAVLLSDTATPTWHDSHLQLPFVFVGSASAAAGGAGIALAPLSASGPARRLAVGGAVVELAVSEYMEKQMGLSAEPLHTGRPGAMMRAAKACTATGAVLAVAGHRNRAVSVLAGASLLAGSALTRFGIFYGGQASARDPKYTVVPQRERVDAGRPVRSDDPAARPAR</sequence>
<evidence type="ECO:0000256" key="3">
    <source>
        <dbReference type="ARBA" id="ARBA00022475"/>
    </source>
</evidence>
<evidence type="ECO:0000313" key="9">
    <source>
        <dbReference type="EMBL" id="UZJ26522.1"/>
    </source>
</evidence>
<feature type="compositionally biased region" description="Basic and acidic residues" evidence="7">
    <location>
        <begin position="327"/>
        <end position="348"/>
    </location>
</feature>
<comment type="subcellular location">
    <subcellularLocation>
        <location evidence="1">Cell membrane</location>
        <topology evidence="1">Multi-pass membrane protein</topology>
    </subcellularLocation>
</comment>
<feature type="compositionally biased region" description="Basic and acidic residues" evidence="7">
    <location>
        <begin position="1"/>
        <end position="11"/>
    </location>
</feature>
<evidence type="ECO:0000256" key="8">
    <source>
        <dbReference type="SAM" id="Phobius"/>
    </source>
</evidence>
<gene>
    <name evidence="9" type="primary">nrfD</name>
    <name evidence="9" type="ORF">RHODO2019_04785</name>
</gene>
<keyword evidence="3" id="KW-1003">Cell membrane</keyword>
<evidence type="ECO:0000256" key="7">
    <source>
        <dbReference type="SAM" id="MobiDB-lite"/>
    </source>
</evidence>
<feature type="transmembrane region" description="Helical" evidence="8">
    <location>
        <begin position="85"/>
        <end position="103"/>
    </location>
</feature>
<dbReference type="Proteomes" id="UP001164965">
    <property type="component" value="Chromosome"/>
</dbReference>
<accession>A0ABY6P4E6</accession>
<evidence type="ECO:0000256" key="2">
    <source>
        <dbReference type="ARBA" id="ARBA00008929"/>
    </source>
</evidence>
<evidence type="ECO:0000256" key="4">
    <source>
        <dbReference type="ARBA" id="ARBA00022692"/>
    </source>
</evidence>
<dbReference type="PANTHER" id="PTHR34856">
    <property type="entry name" value="PROTEIN NRFD"/>
    <property type="match status" value="1"/>
</dbReference>
<keyword evidence="5 8" id="KW-1133">Transmembrane helix</keyword>
<feature type="transmembrane region" description="Helical" evidence="8">
    <location>
        <begin position="53"/>
        <end position="73"/>
    </location>
</feature>
<dbReference type="Pfam" id="PF03916">
    <property type="entry name" value="NrfD"/>
    <property type="match status" value="1"/>
</dbReference>
<evidence type="ECO:0000256" key="5">
    <source>
        <dbReference type="ARBA" id="ARBA00022989"/>
    </source>
</evidence>
<dbReference type="EMBL" id="CP110615">
    <property type="protein sequence ID" value="UZJ26522.1"/>
    <property type="molecule type" value="Genomic_DNA"/>
</dbReference>
<comment type="similarity">
    <text evidence="2">Belongs to the NrfD family.</text>
</comment>